<comment type="subcellular location">
    <subcellularLocation>
        <location evidence="1">Cell membrane</location>
        <topology evidence="1">Multi-pass membrane protein</topology>
    </subcellularLocation>
</comment>
<dbReference type="Gene3D" id="1.20.1640.10">
    <property type="entry name" value="Multidrug efflux transporter AcrB transmembrane domain"/>
    <property type="match status" value="2"/>
</dbReference>
<dbReference type="SUPFAM" id="SSF82714">
    <property type="entry name" value="Multidrug efflux transporter AcrB TolC docking domain, DN and DC subdomains"/>
    <property type="match status" value="2"/>
</dbReference>
<dbReference type="GO" id="GO:0008324">
    <property type="term" value="F:monoatomic cation transmembrane transporter activity"/>
    <property type="evidence" value="ECO:0007669"/>
    <property type="project" value="InterPro"/>
</dbReference>
<gene>
    <name evidence="9" type="ORF">ES676_12400</name>
</gene>
<evidence type="ECO:0000256" key="5">
    <source>
        <dbReference type="ARBA" id="ARBA00022692"/>
    </source>
</evidence>
<dbReference type="EMBL" id="VSKM01000014">
    <property type="protein sequence ID" value="TYB71806.1"/>
    <property type="molecule type" value="Genomic_DNA"/>
</dbReference>
<keyword evidence="6 8" id="KW-1133">Transmembrane helix</keyword>
<dbReference type="RefSeq" id="WP_148370642.1">
    <property type="nucleotide sequence ID" value="NZ_VSKM01000014.1"/>
</dbReference>
<dbReference type="Pfam" id="PF00873">
    <property type="entry name" value="ACR_tran"/>
    <property type="match status" value="1"/>
</dbReference>
<feature type="transmembrane region" description="Helical" evidence="8">
    <location>
        <begin position="974"/>
        <end position="993"/>
    </location>
</feature>
<feature type="transmembrane region" description="Helical" evidence="8">
    <location>
        <begin position="1048"/>
        <end position="1066"/>
    </location>
</feature>
<keyword evidence="7 8" id="KW-0472">Membrane</keyword>
<dbReference type="SUPFAM" id="SSF82866">
    <property type="entry name" value="Multidrug efflux transporter AcrB transmembrane domain"/>
    <property type="match status" value="2"/>
</dbReference>
<dbReference type="Gene3D" id="3.30.70.1430">
    <property type="entry name" value="Multidrug efflux transporter AcrB pore domain"/>
    <property type="match status" value="2"/>
</dbReference>
<evidence type="ECO:0000256" key="4">
    <source>
        <dbReference type="ARBA" id="ARBA00022475"/>
    </source>
</evidence>
<dbReference type="PRINTS" id="PR00702">
    <property type="entry name" value="ACRIFLAVINRP"/>
</dbReference>
<evidence type="ECO:0000256" key="7">
    <source>
        <dbReference type="ARBA" id="ARBA00023136"/>
    </source>
</evidence>
<sequence length="1445" mass="159553">MINKLIAFSINNKIVIALLTLALIAGGVYSILKVPIGAVPDITNNQVQIITQAPNLGTEDIEQFVTYPVELAVANLPEVKEIRSVSRFGLSVVTIVFNDNVDTYLPRQLVSEKLTEIKAKIPEGFGTPFMGPISTGLGEIYQYTLEVAPEFEDRYTTTELRTIQDWIIRRQMAMVPGVVEVNAFGGGIKQYEVAVNPSRLKAIGISINDVFTALQNNNQNTGGAYIEKNHQANFIRGEGLARTISDINKIVVTNNNGIPVTIEDIADVNLGTATRYGALTKNGEGEAVGGMILMLKGASSNAVIENVTTRIESIQKTLPEGITIKPFLDRSKLIANTTSTVQKNLVEGALIVIFILIFFLGSWRGGLIVASTIPLSLLFAFILMYVFDVWANLMSLGAIDFGIIVDGAVIIVESTVFLMYTQIKKGQNLNQEQRDKLTFSSSSKMMNTAFFGQFIILIVFLPILALEGIEGKMFRPMALTFIFAMIGAMILCLTYVPMVTSLFLKVPENDKKTWGDKIVFWLENKYENGLVKAFKRDKLIIATSVILLAISSFMFTRMGGEFIPQLDEGDLAFHVVLKPGSSLSETISATTKVEKLVKNNFPEVKDIISRIGVAEVPTDPMPMDIADVFVILKPQSEWVSATNKEELISKMKTKLETLPGLSYEFSQPIEMRFNELITGVREDIAIKLYGDDLTILSQKAEEIGKRVSSIPGVADMKVEATVGQPQITINYNRNKIAQYGLQISDLNTLVETAFAGGVAGTIFEGERRFDLVVRVSQELRQDLNSVKNLFVSLPNGAQIALKEVADISFKPGPMQISRDNTNRRVHIGINVRGRDVKSLVEEIQEVISTEIMLPSGYYIRYGGAFENLERATNKLKTVVPISLLLIFVLIFFALKSIKQSLMIYMAIPLAAIGGVFSLLIRDMPFSISAGVGFIVLFGVAVLNGLVLISGFNELKEEGVTDISERIKQGTKRRIRPILLTALTDMLGFLPMALSTSSGSEVQRPLATVVIGGLLTATLLTLFVIPILYRWIETREANKKPSNRSPKTVLASLVIVFGMFSGSAQTTPGLSMEEAVRIASTNHPALNASTLSIKKEEALKTTAWDFGETSLFTSGEEIGHDNPATYTRLGIGQTGIAIFEGPSKVKLAKNNIALAQVNYEVSALQVEQAVKKAWIKTYISKRIYDSYATIDSTFSGLEKALTLRYETEAISKLEYNATSNQGKLISIQKRVAYNNYKMALEQFNQHLFSATSYSIKTIAISELERLDLTIDSTLKSHPLLRQWTAQLAVANAKTTVQKASYLPKLSAQYGFQEVAGQTGFNSFQIGLKIPLIFNVAKGKSKAAQLQSQIIQEENRLKTNDLNTTYTNLVSEYTLNKNNWNFYKTEALQLAIEQREGATLSYKEGAMDYIAFIQTLKDATELEINTWNILESYLMSTIAVDFFMSNQ</sequence>
<dbReference type="SUPFAM" id="SSF82693">
    <property type="entry name" value="Multidrug efflux transporter AcrB pore domain, PN1, PN2, PC1 and PC2 subdomains"/>
    <property type="match status" value="3"/>
</dbReference>
<dbReference type="GO" id="GO:0005886">
    <property type="term" value="C:plasma membrane"/>
    <property type="evidence" value="ECO:0007669"/>
    <property type="project" value="UniProtKB-SubCell"/>
</dbReference>
<feature type="transmembrane region" description="Helical" evidence="8">
    <location>
        <begin position="399"/>
        <end position="423"/>
    </location>
</feature>
<feature type="transmembrane region" description="Helical" evidence="8">
    <location>
        <begin position="444"/>
        <end position="466"/>
    </location>
</feature>
<evidence type="ECO:0000256" key="6">
    <source>
        <dbReference type="ARBA" id="ARBA00022989"/>
    </source>
</evidence>
<accession>A0A8H2QIM4</accession>
<dbReference type="NCBIfam" id="TIGR00914">
    <property type="entry name" value="2A0601"/>
    <property type="match status" value="1"/>
</dbReference>
<keyword evidence="5 8" id="KW-0812">Transmembrane</keyword>
<keyword evidence="10" id="KW-1185">Reference proteome</keyword>
<evidence type="ECO:0000256" key="1">
    <source>
        <dbReference type="ARBA" id="ARBA00004651"/>
    </source>
</evidence>
<feature type="transmembrane region" description="Helical" evidence="8">
    <location>
        <begin position="926"/>
        <end position="948"/>
    </location>
</feature>
<feature type="transmembrane region" description="Helical" evidence="8">
    <location>
        <begin position="1005"/>
        <end position="1028"/>
    </location>
</feature>
<protein>
    <submittedName>
        <fullName evidence="9">CusA/CzcA family heavy metal efflux RND transporter</fullName>
    </submittedName>
</protein>
<dbReference type="PANTHER" id="PTHR32063">
    <property type="match status" value="1"/>
</dbReference>
<feature type="transmembrane region" description="Helical" evidence="8">
    <location>
        <begin position="877"/>
        <end position="894"/>
    </location>
</feature>
<reference evidence="9 10" key="1">
    <citation type="submission" date="2019-08" db="EMBL/GenBank/DDBJ databases">
        <title>Genomes of Antarctic Bizionia species.</title>
        <authorList>
            <person name="Bowman J.P."/>
        </authorList>
    </citation>
    <scope>NUCLEOTIDE SEQUENCE [LARGE SCALE GENOMIC DNA]</scope>
    <source>
        <strain evidence="9 10">HFD</strain>
    </source>
</reference>
<evidence type="ECO:0000313" key="9">
    <source>
        <dbReference type="EMBL" id="TYB71806.1"/>
    </source>
</evidence>
<dbReference type="InterPro" id="IPR027463">
    <property type="entry name" value="AcrB_DN_DC_subdom"/>
</dbReference>
<feature type="transmembrane region" description="Helical" evidence="8">
    <location>
        <begin position="367"/>
        <end position="387"/>
    </location>
</feature>
<dbReference type="InterPro" id="IPR004763">
    <property type="entry name" value="CusA-like"/>
</dbReference>
<comment type="caution">
    <text evidence="9">The sequence shown here is derived from an EMBL/GenBank/DDBJ whole genome shotgun (WGS) entry which is preliminary data.</text>
</comment>
<dbReference type="GO" id="GO:0042910">
    <property type="term" value="F:xenobiotic transmembrane transporter activity"/>
    <property type="evidence" value="ECO:0007669"/>
    <property type="project" value="TreeGrafter"/>
</dbReference>
<dbReference type="Gene3D" id="3.30.70.1320">
    <property type="entry name" value="Multidrug efflux transporter AcrB pore domain like"/>
    <property type="match status" value="1"/>
</dbReference>
<dbReference type="Gene3D" id="3.30.2090.10">
    <property type="entry name" value="Multidrug efflux transporter AcrB TolC docking domain, DN and DC subdomains"/>
    <property type="match status" value="2"/>
</dbReference>
<feature type="transmembrane region" description="Helical" evidence="8">
    <location>
        <begin position="901"/>
        <end position="920"/>
    </location>
</feature>
<evidence type="ECO:0000256" key="2">
    <source>
        <dbReference type="ARBA" id="ARBA00010942"/>
    </source>
</evidence>
<evidence type="ECO:0000313" key="10">
    <source>
        <dbReference type="Proteomes" id="UP000323324"/>
    </source>
</evidence>
<feature type="transmembrane region" description="Helical" evidence="8">
    <location>
        <begin position="344"/>
        <end position="360"/>
    </location>
</feature>
<dbReference type="Proteomes" id="UP000323324">
    <property type="component" value="Unassembled WGS sequence"/>
</dbReference>
<keyword evidence="4" id="KW-1003">Cell membrane</keyword>
<comment type="similarity">
    <text evidence="2">Belongs to the resistance-nodulation-cell division (RND) (TC 2.A.6) family.</text>
</comment>
<keyword evidence="3" id="KW-0813">Transport</keyword>
<proteinExistence type="inferred from homology"/>
<evidence type="ECO:0000256" key="3">
    <source>
        <dbReference type="ARBA" id="ARBA00022448"/>
    </source>
</evidence>
<dbReference type="Gene3D" id="1.20.1600.10">
    <property type="entry name" value="Outer membrane efflux proteins (OEP)"/>
    <property type="match status" value="1"/>
</dbReference>
<feature type="transmembrane region" description="Helical" evidence="8">
    <location>
        <begin position="539"/>
        <end position="556"/>
    </location>
</feature>
<dbReference type="Gene3D" id="3.30.70.1440">
    <property type="entry name" value="Multidrug efflux transporter AcrB pore domain"/>
    <property type="match status" value="1"/>
</dbReference>
<dbReference type="InterPro" id="IPR001036">
    <property type="entry name" value="Acrflvin-R"/>
</dbReference>
<evidence type="ECO:0000256" key="8">
    <source>
        <dbReference type="SAM" id="Phobius"/>
    </source>
</evidence>
<organism evidence="9 10">
    <name type="scientific">Bizionia saleffrena</name>
    <dbReference type="NCBI Taxonomy" id="291189"/>
    <lineage>
        <taxon>Bacteria</taxon>
        <taxon>Pseudomonadati</taxon>
        <taxon>Bacteroidota</taxon>
        <taxon>Flavobacteriia</taxon>
        <taxon>Flavobacteriales</taxon>
        <taxon>Flavobacteriaceae</taxon>
        <taxon>Bizionia</taxon>
    </lineage>
</organism>
<name>A0A8H2QIM4_9FLAO</name>
<dbReference type="PANTHER" id="PTHR32063:SF24">
    <property type="entry name" value="CATION EFFLUX SYSTEM (ACRB_ACRD_ACRF FAMILY)"/>
    <property type="match status" value="1"/>
</dbReference>
<dbReference type="GO" id="GO:0015562">
    <property type="term" value="F:efflux transmembrane transporter activity"/>
    <property type="evidence" value="ECO:0007669"/>
    <property type="project" value="InterPro"/>
</dbReference>
<dbReference type="SUPFAM" id="SSF56954">
    <property type="entry name" value="Outer membrane efflux proteins (OEP)"/>
    <property type="match status" value="1"/>
</dbReference>
<feature type="transmembrane region" description="Helical" evidence="8">
    <location>
        <begin position="478"/>
        <end position="504"/>
    </location>
</feature>